<comment type="caution">
    <text evidence="2">The sequence shown here is derived from an EMBL/GenBank/DDBJ whole genome shotgun (WGS) entry which is preliminary data.</text>
</comment>
<evidence type="ECO:0000313" key="3">
    <source>
        <dbReference type="Proteomes" id="UP000770661"/>
    </source>
</evidence>
<dbReference type="InterPro" id="IPR037151">
    <property type="entry name" value="AlkB-like_sf"/>
</dbReference>
<dbReference type="PANTHER" id="PTHR21052">
    <property type="entry name" value="SPERMATOGENESIS ASSOCIATED 11-RELATED"/>
    <property type="match status" value="1"/>
</dbReference>
<dbReference type="GO" id="GO:0051213">
    <property type="term" value="F:dioxygenase activity"/>
    <property type="evidence" value="ECO:0007669"/>
    <property type="project" value="UniProtKB-KW"/>
</dbReference>
<dbReference type="Gene3D" id="2.60.120.590">
    <property type="entry name" value="Alpha-ketoglutarate-dependent dioxygenase AlkB-like"/>
    <property type="match status" value="1"/>
</dbReference>
<dbReference type="Proteomes" id="UP000770661">
    <property type="component" value="Unassembled WGS sequence"/>
</dbReference>
<comment type="cofactor">
    <cofactor evidence="1">
        <name>Fe(2+)</name>
        <dbReference type="ChEBI" id="CHEBI:29033"/>
    </cofactor>
</comment>
<dbReference type="EMBL" id="JACEEZ010000232">
    <property type="protein sequence ID" value="KAG0730377.1"/>
    <property type="molecule type" value="Genomic_DNA"/>
</dbReference>
<evidence type="ECO:0000313" key="2">
    <source>
        <dbReference type="EMBL" id="KAG0730377.1"/>
    </source>
</evidence>
<dbReference type="OrthoDB" id="28127at2759"/>
<proteinExistence type="predicted"/>
<dbReference type="GO" id="GO:0005759">
    <property type="term" value="C:mitochondrial matrix"/>
    <property type="evidence" value="ECO:0007669"/>
    <property type="project" value="TreeGrafter"/>
</dbReference>
<name>A0A8J4YLE9_CHIOP</name>
<reference evidence="2" key="1">
    <citation type="submission" date="2020-07" db="EMBL/GenBank/DDBJ databases">
        <title>The High-quality genome of the commercially important snow crab, Chionoecetes opilio.</title>
        <authorList>
            <person name="Jeong J.-H."/>
            <person name="Ryu S."/>
        </authorList>
    </citation>
    <scope>NUCLEOTIDE SEQUENCE</scope>
    <source>
        <strain evidence="2">MADBK_172401_WGS</strain>
        <tissue evidence="2">Digestive gland</tissue>
    </source>
</reference>
<dbReference type="AlphaFoldDB" id="A0A8J4YLE9"/>
<dbReference type="PANTHER" id="PTHR21052:SF0">
    <property type="entry name" value="ALPHA-KETOGLUTARATE-DEPENDENT DIOXYGENASE ALKB HOMOLOG 7, MITOCHONDRIAL"/>
    <property type="match status" value="1"/>
</dbReference>
<keyword evidence="2" id="KW-0560">Oxidoreductase</keyword>
<protein>
    <submittedName>
        <fullName evidence="2">Alpha-ketoglutarate-dependent dioxygenase alkB 7, mitochondrial</fullName>
    </submittedName>
</protein>
<dbReference type="InterPro" id="IPR032870">
    <property type="entry name" value="ALKBH7-like"/>
</dbReference>
<accession>A0A8J4YLE9</accession>
<evidence type="ECO:0000256" key="1">
    <source>
        <dbReference type="ARBA" id="ARBA00001954"/>
    </source>
</evidence>
<dbReference type="SUPFAM" id="SSF51197">
    <property type="entry name" value="Clavaminate synthase-like"/>
    <property type="match status" value="1"/>
</dbReference>
<keyword evidence="2" id="KW-0223">Dioxygenase</keyword>
<sequence length="398" mass="45401">MDWVLGKVVNQSDCRASFGNTKITDLVFANYAVFFAESLQVLVMALEALHEEAKPFGLEVSWFKTKVQVFGGLLYETVQSVHTCSEDIEILESFTYLGSAVHNDGGSRQEVLRRIGIAHGVMDLLNMSIWRCRYLCRRTKIQIFKLLVIPVLLYGCETWTLNSDLKRRIDAFELGDCKSGQEITPDVELDPFHFHSTCKTETIASVSSSFKVVTDFVTNAEEELLMKEVEPHLKRLKYEFDHWDDAIHGFREVERSRWSTRASSILDRARQAAFPDPCQKLPQTHVLDLDKAGVIKPHVDSVRFCGNIICGLCLLSDAVMRLRHVDLKDQVVDVLLRRGSFYIMRQVEDETRYNFTHEVLGEEESFFRGVTVVRGRRVSIMSRNQPSKPSPDAGPFIA</sequence>
<gene>
    <name evidence="2" type="primary">ALKBH7</name>
    <name evidence="2" type="ORF">GWK47_028382</name>
</gene>
<organism evidence="2 3">
    <name type="scientific">Chionoecetes opilio</name>
    <name type="common">Atlantic snow crab</name>
    <name type="synonym">Cancer opilio</name>
    <dbReference type="NCBI Taxonomy" id="41210"/>
    <lineage>
        <taxon>Eukaryota</taxon>
        <taxon>Metazoa</taxon>
        <taxon>Ecdysozoa</taxon>
        <taxon>Arthropoda</taxon>
        <taxon>Crustacea</taxon>
        <taxon>Multicrustacea</taxon>
        <taxon>Malacostraca</taxon>
        <taxon>Eumalacostraca</taxon>
        <taxon>Eucarida</taxon>
        <taxon>Decapoda</taxon>
        <taxon>Pleocyemata</taxon>
        <taxon>Brachyura</taxon>
        <taxon>Eubrachyura</taxon>
        <taxon>Majoidea</taxon>
        <taxon>Majidae</taxon>
        <taxon>Chionoecetes</taxon>
    </lineage>
</organism>
<dbReference type="GO" id="GO:0006631">
    <property type="term" value="P:fatty acid metabolic process"/>
    <property type="evidence" value="ECO:0007669"/>
    <property type="project" value="TreeGrafter"/>
</dbReference>
<dbReference type="GO" id="GO:0006974">
    <property type="term" value="P:DNA damage response"/>
    <property type="evidence" value="ECO:0007669"/>
    <property type="project" value="InterPro"/>
</dbReference>
<keyword evidence="3" id="KW-1185">Reference proteome</keyword>